<dbReference type="InterPro" id="IPR051353">
    <property type="entry name" value="Tobamovirus_resist_UPF0261"/>
</dbReference>
<keyword evidence="4" id="KW-1185">Reference proteome</keyword>
<name>A0A561T5N3_9PSEU</name>
<dbReference type="Pfam" id="PF06792">
    <property type="entry name" value="UPF0261"/>
    <property type="match status" value="1"/>
</dbReference>
<dbReference type="NCBIfam" id="NF002674">
    <property type="entry name" value="PRK02399.1-2"/>
    <property type="match status" value="1"/>
</dbReference>
<dbReference type="AlphaFoldDB" id="A0A561T5N3"/>
<dbReference type="InterPro" id="IPR056778">
    <property type="entry name" value="UPF0261_C"/>
</dbReference>
<gene>
    <name evidence="3" type="ORF">FHX44_118369</name>
</gene>
<dbReference type="Gene3D" id="3.40.50.12020">
    <property type="entry name" value="Uncharacterised protein family UPF0261, NN domain"/>
    <property type="match status" value="1"/>
</dbReference>
<dbReference type="CDD" id="cd15488">
    <property type="entry name" value="Tm-1-like"/>
    <property type="match status" value="1"/>
</dbReference>
<evidence type="ECO:0000259" key="1">
    <source>
        <dbReference type="Pfam" id="PF06792"/>
    </source>
</evidence>
<dbReference type="OrthoDB" id="9776369at2"/>
<dbReference type="InterPro" id="IPR044122">
    <property type="entry name" value="UPF0261_N"/>
</dbReference>
<dbReference type="EMBL" id="VIWU01000001">
    <property type="protein sequence ID" value="TWF82420.1"/>
    <property type="molecule type" value="Genomic_DNA"/>
</dbReference>
<dbReference type="InterPro" id="IPR008322">
    <property type="entry name" value="UPF0261"/>
</dbReference>
<feature type="domain" description="UPF0261" evidence="2">
    <location>
        <begin position="189"/>
        <end position="404"/>
    </location>
</feature>
<feature type="domain" description="UPF0261" evidence="1">
    <location>
        <begin position="4"/>
        <end position="179"/>
    </location>
</feature>
<dbReference type="PIRSF" id="PIRSF033271">
    <property type="entry name" value="UCP033271"/>
    <property type="match status" value="1"/>
</dbReference>
<sequence>MDPFVAVLASLDTKAAEAYHLRDVLDELGHPTRIVDIGLQATELTDPVRDVSAEVVAHAAGASLTDLREHTRRDRALAELAAGAGLLLRVWHRAGQLTGVLAIGGNQGTEVAAAAMRPLPYGVPKVIVSTVASGNVRGYVGDSDITMMFSVADLIGGPNAVTAPVLRGAAAAVAGMVAAGKPAQPGGARPLVAATAFGNTHPAVTTAIDRLRVAGIDTVAFHASGACGSAMERLVGEGVFAGVLDLTTHELLGEIEPADIYAPVRPRLTAAGEWGIPQVLVPGGCEYFCFGAEETIPERLRDRPVHHHNLHNTNVRAGAAELDRLGALFAERANAATGPTTVLIPLKGWSHVGSPGGILHDPEANAALVARLRADLAPHVEYRELDLSINHPRFAVEAAEALLRHLPDRATATVTASVTAT</sequence>
<dbReference type="RefSeq" id="WP_147260733.1">
    <property type="nucleotide sequence ID" value="NZ_VIWU01000001.1"/>
</dbReference>
<evidence type="ECO:0000313" key="4">
    <source>
        <dbReference type="Proteomes" id="UP000321261"/>
    </source>
</evidence>
<evidence type="ECO:0000259" key="2">
    <source>
        <dbReference type="Pfam" id="PF23189"/>
    </source>
</evidence>
<evidence type="ECO:0000313" key="3">
    <source>
        <dbReference type="EMBL" id="TWF82420.1"/>
    </source>
</evidence>
<dbReference type="PANTHER" id="PTHR31862:SF1">
    <property type="entry name" value="UPF0261 DOMAIN PROTEIN (AFU_ORTHOLOGUE AFUA_1G10120)"/>
    <property type="match status" value="1"/>
</dbReference>
<dbReference type="Pfam" id="PF23189">
    <property type="entry name" value="UPF0261_C"/>
    <property type="match status" value="1"/>
</dbReference>
<proteinExistence type="predicted"/>
<organism evidence="3 4">
    <name type="scientific">Pseudonocardia hierapolitana</name>
    <dbReference type="NCBI Taxonomy" id="1128676"/>
    <lineage>
        <taxon>Bacteria</taxon>
        <taxon>Bacillati</taxon>
        <taxon>Actinomycetota</taxon>
        <taxon>Actinomycetes</taxon>
        <taxon>Pseudonocardiales</taxon>
        <taxon>Pseudonocardiaceae</taxon>
        <taxon>Pseudonocardia</taxon>
    </lineage>
</organism>
<reference evidence="3 4" key="1">
    <citation type="submission" date="2019-06" db="EMBL/GenBank/DDBJ databases">
        <title>Sequencing the genomes of 1000 actinobacteria strains.</title>
        <authorList>
            <person name="Klenk H.-P."/>
        </authorList>
    </citation>
    <scope>NUCLEOTIDE SEQUENCE [LARGE SCALE GENOMIC DNA]</scope>
    <source>
        <strain evidence="3 4">DSM 45671</strain>
    </source>
</reference>
<dbReference type="Proteomes" id="UP000321261">
    <property type="component" value="Unassembled WGS sequence"/>
</dbReference>
<dbReference type="Gene3D" id="3.40.50.12030">
    <property type="entry name" value="Uncharacterised protein family UPF0261, NC domain"/>
    <property type="match status" value="1"/>
</dbReference>
<protein>
    <submittedName>
        <fullName evidence="3">Uncharacterized protein (UPF0261 family)</fullName>
    </submittedName>
</protein>
<dbReference type="PANTHER" id="PTHR31862">
    <property type="entry name" value="UPF0261 DOMAIN PROTEIN (AFU_ORTHOLOGUE AFUA_1G10120)"/>
    <property type="match status" value="1"/>
</dbReference>
<accession>A0A561T5N3</accession>
<comment type="caution">
    <text evidence="3">The sequence shown here is derived from an EMBL/GenBank/DDBJ whole genome shotgun (WGS) entry which is preliminary data.</text>
</comment>